<organism evidence="2 3">
    <name type="scientific">Colletotrichum simmondsii</name>
    <dbReference type="NCBI Taxonomy" id="703756"/>
    <lineage>
        <taxon>Eukaryota</taxon>
        <taxon>Fungi</taxon>
        <taxon>Dikarya</taxon>
        <taxon>Ascomycota</taxon>
        <taxon>Pezizomycotina</taxon>
        <taxon>Sordariomycetes</taxon>
        <taxon>Hypocreomycetidae</taxon>
        <taxon>Glomerellales</taxon>
        <taxon>Glomerellaceae</taxon>
        <taxon>Colletotrichum</taxon>
        <taxon>Colletotrichum acutatum species complex</taxon>
    </lineage>
</organism>
<dbReference type="Proteomes" id="UP000070328">
    <property type="component" value="Unassembled WGS sequence"/>
</dbReference>
<dbReference type="PANTHER" id="PTHR43611:SF3">
    <property type="entry name" value="FLAVIN MONONUCLEOTIDE HYDROLASE 1, CHLOROPLATIC"/>
    <property type="match status" value="1"/>
</dbReference>
<name>A0A135SEY2_9PEZI</name>
<comment type="caution">
    <text evidence="2">The sequence shown here is derived from an EMBL/GenBank/DDBJ whole genome shotgun (WGS) entry which is preliminary data.</text>
</comment>
<evidence type="ECO:0000256" key="1">
    <source>
        <dbReference type="SAM" id="MobiDB-lite"/>
    </source>
</evidence>
<evidence type="ECO:0008006" key="4">
    <source>
        <dbReference type="Google" id="ProtNLM"/>
    </source>
</evidence>
<dbReference type="OrthoDB" id="2012566at2759"/>
<keyword evidence="3" id="KW-1185">Reference proteome</keyword>
<sequence length="501" mass="55665">MAQLHHSSPTPIFQSYDGAPEGSANGRPTALMLDIGGVFCNFSAVPDAPIPAKVFKRVLESSEWHSLEAGKVTQSEVFGGLTKRFALAEGALQQTIQLASSTLTLNEDFVAAVRSLKENSDGQLRVIAATNMSAESYNIVRSKIGGWDIFDDVYTSASLGVRKPEQGFFDRALKDAGLNAKSTVFVDDRPENVICAQCRGMQGVLFDKTDRVIQKLNSFFGDPVERGRSWLRAHAKGMWCISNTGMEIREQFQQLLLLHWTNDWGLVDIAQLNPPSGQWNCFPYGPPVLTTEVFPEDLDTTSIALLTLDVDLDIKQKAMDNILKYLNPDGLAYCYFDPGRPRLDPFISANVLRVFYASERGNELQPALHFMEDMLRTGAFEHGTRYYHLPDFLLYYLSELCSKNPSDSELDSLRDLLCQRLKERMGSTNDASSVGLRLLASNNMRLTNTTDRRVLLDLQGSDGSWMGYLYRYGFSGILIGSEGAITALAVKALHGAHRDSQ</sequence>
<dbReference type="PANTHER" id="PTHR43611">
    <property type="entry name" value="ALPHA-D-GLUCOSE 1-PHOSPHATE PHOSPHATASE"/>
    <property type="match status" value="1"/>
</dbReference>
<reference evidence="2 3" key="1">
    <citation type="submission" date="2014-02" db="EMBL/GenBank/DDBJ databases">
        <title>The genome sequence of Colletotrichum simmondsii CBS122122.</title>
        <authorList>
            <person name="Baroncelli R."/>
            <person name="Thon M.R."/>
        </authorList>
    </citation>
    <scope>NUCLEOTIDE SEQUENCE [LARGE SCALE GENOMIC DNA]</scope>
    <source>
        <strain evidence="2 3">CBS122122</strain>
    </source>
</reference>
<dbReference type="SUPFAM" id="SSF56784">
    <property type="entry name" value="HAD-like"/>
    <property type="match status" value="1"/>
</dbReference>
<feature type="region of interest" description="Disordered" evidence="1">
    <location>
        <begin position="1"/>
        <end position="20"/>
    </location>
</feature>
<dbReference type="AlphaFoldDB" id="A0A135SEY2"/>
<dbReference type="SFLD" id="SFLDS00003">
    <property type="entry name" value="Haloacid_Dehalogenase"/>
    <property type="match status" value="1"/>
</dbReference>
<dbReference type="GO" id="GO:0016791">
    <property type="term" value="F:phosphatase activity"/>
    <property type="evidence" value="ECO:0007669"/>
    <property type="project" value="UniProtKB-ARBA"/>
</dbReference>
<feature type="compositionally biased region" description="Polar residues" evidence="1">
    <location>
        <begin position="1"/>
        <end position="13"/>
    </location>
</feature>
<evidence type="ECO:0000313" key="3">
    <source>
        <dbReference type="Proteomes" id="UP000070328"/>
    </source>
</evidence>
<dbReference type="SFLD" id="SFLDG01129">
    <property type="entry name" value="C1.5:_HAD__Beta-PGM__Phosphata"/>
    <property type="match status" value="1"/>
</dbReference>
<proteinExistence type="predicted"/>
<dbReference type="Gene3D" id="3.40.50.1000">
    <property type="entry name" value="HAD superfamily/HAD-like"/>
    <property type="match status" value="1"/>
</dbReference>
<dbReference type="InterPro" id="IPR008930">
    <property type="entry name" value="Terpenoid_cyclase/PrenylTrfase"/>
</dbReference>
<protein>
    <recommendedName>
        <fullName evidence="4">HAD-superfamily hydrolase</fullName>
    </recommendedName>
</protein>
<evidence type="ECO:0000313" key="2">
    <source>
        <dbReference type="EMBL" id="KXH34411.1"/>
    </source>
</evidence>
<dbReference type="Pfam" id="PF00702">
    <property type="entry name" value="Hydrolase"/>
    <property type="match status" value="1"/>
</dbReference>
<dbReference type="EMBL" id="JFBX01000586">
    <property type="protein sequence ID" value="KXH34411.1"/>
    <property type="molecule type" value="Genomic_DNA"/>
</dbReference>
<dbReference type="NCBIfam" id="TIGR01509">
    <property type="entry name" value="HAD-SF-IA-v3"/>
    <property type="match status" value="1"/>
</dbReference>
<dbReference type="InterPro" id="IPR023214">
    <property type="entry name" value="HAD_sf"/>
</dbReference>
<gene>
    <name evidence="2" type="ORF">CSIM01_00322</name>
</gene>
<dbReference type="SUPFAM" id="SSF48239">
    <property type="entry name" value="Terpenoid cyclases/Protein prenyltransferases"/>
    <property type="match status" value="1"/>
</dbReference>
<dbReference type="InterPro" id="IPR036412">
    <property type="entry name" value="HAD-like_sf"/>
</dbReference>
<dbReference type="InterPro" id="IPR006439">
    <property type="entry name" value="HAD-SF_hydro_IA"/>
</dbReference>
<accession>A0A135SEY2</accession>